<dbReference type="InterPro" id="IPR017452">
    <property type="entry name" value="GPCR_Rhodpsn_7TM"/>
</dbReference>
<sequence>MFSNIFVEFNLRWVPAKKVSHFGRASGGILLGIKWGSKLAEFHKLDCTDVVRFGACGQTLHLVPCYINCNSWDNDIGELSSLVARHPDLVYLLAGDCNVRIADAQDLSEIGSLDMGNFSRVRKSKDPVLNSRGRRFLEFCSDAGLVILNGRSVGDADGNWTYIARAGSSVCDLACVSLLALPCISDFWIGEEIFSDGHLPIVFSVAVNRLSEPAPLLPRLNWSPKNEPVYRKQLKNAVKNFEWRREDVDAAANGIVELIRSVGASSLKKAEGRSVWFDWDCARSRSRCMKLLGLFRRTDSPMVKQKYIEANKDYRNLITSKKKMFFCNLADKFREVQDSSQFWKLVKVFKSVSPGPRAEIPASVWVEHFRNLLNPGVSNCLAPLLPLDPVSSVDSLDGRFKMAELEKVLASVKDHKAPGCDGVPFEFFKHSPSEFKELLLDYFNYIFEAGRIPTLFKEALIFPLHKKGDASDAANYRGLSFISCMGKLFSCLMANRLTSFVEENGVLTECQSGFRRGYSTVDSVFVLTSVVTLRLSQPRGKAYAFFVDLRAAFDRVNRGHLFGKLLSVGVSSKFVRALQNLYEGVTSSVWLRGERSESFEVGSGVRQGCPLSPILFSLFINDLVEVLEYGITIGETLVKVLLYADDLVILASSPLLMQRNIDALSAYCSRWDLSLNLEKSKMVVFQNGGRRRRAERWYFRGEQVEVVKEYTYLGVTLTPRLSYVQHTKRKGATAKTAMNIVWGNAFSDPAIPVPAKLKVFHSVVKAILCYAAQIWGAQEYASVEAVQLLFVRRLFHLPSYSPNYLIYLETELDTLSAYTLRLHLDYLVRIAKMPSARLPRIVAAEVIRKGHRRPLSVPCHDSHQSWLVFNGWICSIRQVLDSPGPVRLNDFKPLRYPNKNPREFDQCVCSRYFAIVQPLDYPLIMTQRRLSLMLAVVWASPALVSFLPIFLGWYTTRSHLEYIKSHPDECSFQVNRSYAIVSSSASFWVPGVIMLFMYYRIYIEADRQERMLYRYLSTALCGPETCKSPRVVVAVVFWVGYFNSALNPIIYAYFNREFRAAFKKTLESCCHQVNPKVIPN</sequence>
<dbReference type="PROSITE" id="PS50878">
    <property type="entry name" value="RT_POL"/>
    <property type="match status" value="1"/>
</dbReference>
<dbReference type="PANTHER" id="PTHR47027">
    <property type="entry name" value="REVERSE TRANSCRIPTASE DOMAIN-CONTAINING PROTEIN"/>
    <property type="match status" value="1"/>
</dbReference>
<dbReference type="Pfam" id="PF00078">
    <property type="entry name" value="RVT_1"/>
    <property type="match status" value="1"/>
</dbReference>
<dbReference type="GO" id="GO:0004930">
    <property type="term" value="F:G protein-coupled receptor activity"/>
    <property type="evidence" value="ECO:0007669"/>
    <property type="project" value="InterPro"/>
</dbReference>
<dbReference type="PANTHER" id="PTHR47027:SF30">
    <property type="entry name" value="THAP-TYPE DOMAIN-CONTAINING PROTEIN"/>
    <property type="match status" value="1"/>
</dbReference>
<comment type="subcellular location">
    <subcellularLocation>
        <location evidence="1">Membrane</location>
    </subcellularLocation>
</comment>
<dbReference type="PRINTS" id="PR00237">
    <property type="entry name" value="GPCRRHODOPSN"/>
</dbReference>
<evidence type="ECO:0000256" key="6">
    <source>
        <dbReference type="SAM" id="Phobius"/>
    </source>
</evidence>
<comment type="similarity">
    <text evidence="2">Belongs to the G-protein coupled receptor 1 family.</text>
</comment>
<dbReference type="InterPro" id="IPR000477">
    <property type="entry name" value="RT_dom"/>
</dbReference>
<dbReference type="OrthoDB" id="6629108at2759"/>
<evidence type="ECO:0000313" key="9">
    <source>
        <dbReference type="EMBL" id="CAB0012687.1"/>
    </source>
</evidence>
<dbReference type="GO" id="GO:0071897">
    <property type="term" value="P:DNA biosynthetic process"/>
    <property type="evidence" value="ECO:0007669"/>
    <property type="project" value="UniProtKB-ARBA"/>
</dbReference>
<reference evidence="9 10" key="1">
    <citation type="submission" date="2020-02" db="EMBL/GenBank/DDBJ databases">
        <authorList>
            <person name="Ferguson B K."/>
        </authorList>
    </citation>
    <scope>NUCLEOTIDE SEQUENCE [LARGE SCALE GENOMIC DNA]</scope>
</reference>
<dbReference type="CDD" id="cd01650">
    <property type="entry name" value="RT_nLTR_like"/>
    <property type="match status" value="1"/>
</dbReference>
<dbReference type="InterPro" id="IPR043128">
    <property type="entry name" value="Rev_trsase/Diguanyl_cyclase"/>
</dbReference>
<gene>
    <name evidence="9" type="ORF">NTEN_LOCUS17389</name>
</gene>
<keyword evidence="3 6" id="KW-0812">Transmembrane</keyword>
<dbReference type="Pfam" id="PF00001">
    <property type="entry name" value="7tm_1"/>
    <property type="match status" value="1"/>
</dbReference>
<dbReference type="Gene3D" id="1.20.1070.10">
    <property type="entry name" value="Rhodopsin 7-helix transmembrane proteins"/>
    <property type="match status" value="1"/>
</dbReference>
<protein>
    <recommendedName>
        <fullName evidence="11">Reverse transcriptase domain-containing protein</fullName>
    </recommendedName>
</protein>
<keyword evidence="5 6" id="KW-0472">Membrane</keyword>
<dbReference type="InterPro" id="IPR000276">
    <property type="entry name" value="GPCR_Rhodpsn"/>
</dbReference>
<dbReference type="SUPFAM" id="SSF56219">
    <property type="entry name" value="DNase I-like"/>
    <property type="match status" value="1"/>
</dbReference>
<feature type="domain" description="Reverse transcriptase" evidence="8">
    <location>
        <begin position="445"/>
        <end position="717"/>
    </location>
</feature>
<dbReference type="SUPFAM" id="SSF81321">
    <property type="entry name" value="Family A G protein-coupled receptor-like"/>
    <property type="match status" value="1"/>
</dbReference>
<dbReference type="Gene3D" id="3.30.70.270">
    <property type="match status" value="1"/>
</dbReference>
<organism evidence="9 10">
    <name type="scientific">Nesidiocoris tenuis</name>
    <dbReference type="NCBI Taxonomy" id="355587"/>
    <lineage>
        <taxon>Eukaryota</taxon>
        <taxon>Metazoa</taxon>
        <taxon>Ecdysozoa</taxon>
        <taxon>Arthropoda</taxon>
        <taxon>Hexapoda</taxon>
        <taxon>Insecta</taxon>
        <taxon>Pterygota</taxon>
        <taxon>Neoptera</taxon>
        <taxon>Paraneoptera</taxon>
        <taxon>Hemiptera</taxon>
        <taxon>Heteroptera</taxon>
        <taxon>Panheteroptera</taxon>
        <taxon>Cimicomorpha</taxon>
        <taxon>Miridae</taxon>
        <taxon>Dicyphina</taxon>
        <taxon>Nesidiocoris</taxon>
    </lineage>
</organism>
<name>A0A6H5H8E5_9HEMI</name>
<dbReference type="EMBL" id="CADCXU010025619">
    <property type="protein sequence ID" value="CAB0012687.1"/>
    <property type="molecule type" value="Genomic_DNA"/>
</dbReference>
<dbReference type="AlphaFoldDB" id="A0A6H5H8E5"/>
<dbReference type="PROSITE" id="PS50262">
    <property type="entry name" value="G_PROTEIN_RECEP_F1_2"/>
    <property type="match status" value="1"/>
</dbReference>
<dbReference type="Proteomes" id="UP000479000">
    <property type="component" value="Unassembled WGS sequence"/>
</dbReference>
<dbReference type="SUPFAM" id="SSF56672">
    <property type="entry name" value="DNA/RNA polymerases"/>
    <property type="match status" value="1"/>
</dbReference>
<evidence type="ECO:0000256" key="1">
    <source>
        <dbReference type="ARBA" id="ARBA00004370"/>
    </source>
</evidence>
<dbReference type="Gene3D" id="3.60.10.10">
    <property type="entry name" value="Endonuclease/exonuclease/phosphatase"/>
    <property type="match status" value="1"/>
</dbReference>
<keyword evidence="4 6" id="KW-1133">Transmembrane helix</keyword>
<feature type="transmembrane region" description="Helical" evidence="6">
    <location>
        <begin position="977"/>
        <end position="1001"/>
    </location>
</feature>
<feature type="domain" description="G-protein coupled receptors family 1 profile" evidence="7">
    <location>
        <begin position="911"/>
        <end position="1036"/>
    </location>
</feature>
<evidence type="ECO:0000313" key="10">
    <source>
        <dbReference type="Proteomes" id="UP000479000"/>
    </source>
</evidence>
<dbReference type="GO" id="GO:0016020">
    <property type="term" value="C:membrane"/>
    <property type="evidence" value="ECO:0007669"/>
    <property type="project" value="UniProtKB-SubCell"/>
</dbReference>
<feature type="transmembrane region" description="Helical" evidence="6">
    <location>
        <begin position="932"/>
        <end position="956"/>
    </location>
</feature>
<evidence type="ECO:0000256" key="5">
    <source>
        <dbReference type="ARBA" id="ARBA00023136"/>
    </source>
</evidence>
<feature type="transmembrane region" description="Helical" evidence="6">
    <location>
        <begin position="1032"/>
        <end position="1054"/>
    </location>
</feature>
<evidence type="ECO:0008006" key="11">
    <source>
        <dbReference type="Google" id="ProtNLM"/>
    </source>
</evidence>
<dbReference type="InterPro" id="IPR036691">
    <property type="entry name" value="Endo/exonu/phosph_ase_sf"/>
</dbReference>
<evidence type="ECO:0000256" key="2">
    <source>
        <dbReference type="ARBA" id="ARBA00010663"/>
    </source>
</evidence>
<evidence type="ECO:0000259" key="8">
    <source>
        <dbReference type="PROSITE" id="PS50878"/>
    </source>
</evidence>
<keyword evidence="10" id="KW-1185">Reference proteome</keyword>
<proteinExistence type="inferred from homology"/>
<accession>A0A6H5H8E5</accession>
<evidence type="ECO:0000256" key="4">
    <source>
        <dbReference type="ARBA" id="ARBA00022989"/>
    </source>
</evidence>
<evidence type="ECO:0000256" key="3">
    <source>
        <dbReference type="ARBA" id="ARBA00022692"/>
    </source>
</evidence>
<evidence type="ECO:0000259" key="7">
    <source>
        <dbReference type="PROSITE" id="PS50262"/>
    </source>
</evidence>
<dbReference type="InterPro" id="IPR043502">
    <property type="entry name" value="DNA/RNA_pol_sf"/>
</dbReference>